<reference evidence="2" key="1">
    <citation type="submission" date="2011-06" db="EMBL/GenBank/DDBJ databases">
        <title>Complete genome sequence of Paenibacillus mucilaginosus KNP414.</title>
        <authorList>
            <person name="Wang J."/>
            <person name="Hu S."/>
            <person name="Hu X."/>
            <person name="Zhang B."/>
            <person name="Dong D."/>
            <person name="Zhang S."/>
            <person name="Zhao K."/>
            <person name="Wu D."/>
        </authorList>
    </citation>
    <scope>NUCLEOTIDE SEQUENCE [LARGE SCALE GENOMIC DNA]</scope>
    <source>
        <strain evidence="2">KNP414</strain>
    </source>
</reference>
<proteinExistence type="predicted"/>
<organism evidence="1 2">
    <name type="scientific">Paenibacillus mucilaginosus (strain KNP414)</name>
    <dbReference type="NCBI Taxonomy" id="1036673"/>
    <lineage>
        <taxon>Bacteria</taxon>
        <taxon>Bacillati</taxon>
        <taxon>Bacillota</taxon>
        <taxon>Bacilli</taxon>
        <taxon>Bacillales</taxon>
        <taxon>Paenibacillaceae</taxon>
        <taxon>Paenibacillus</taxon>
    </lineage>
</organism>
<sequence>MITAAVSAGAILASLLGSMKNTWKYKQNITQKTGSLCYPKKESHDSIQCRRGR</sequence>
<dbReference type="EMBL" id="CP002869">
    <property type="protein sequence ID" value="AEI41685.1"/>
    <property type="molecule type" value="Genomic_DNA"/>
</dbReference>
<dbReference type="Proteomes" id="UP000006620">
    <property type="component" value="Chromosome"/>
</dbReference>
<dbReference type="AlphaFoldDB" id="F8FB42"/>
<reference evidence="1 2" key="2">
    <citation type="journal article" date="2013" name="Genome Announc.">
        <title>Genome Sequence of Growth-Improving Paenibacillus mucilaginosus Strain KNP414.</title>
        <authorList>
            <person name="Lu J.J."/>
            <person name="Wang J.F."/>
            <person name="Hu X.F."/>
        </authorList>
    </citation>
    <scope>NUCLEOTIDE SEQUENCE [LARGE SCALE GENOMIC DNA]</scope>
    <source>
        <strain evidence="1 2">KNP414</strain>
    </source>
</reference>
<gene>
    <name evidence="1" type="ordered locus">KNP414_03127</name>
</gene>
<evidence type="ECO:0000313" key="2">
    <source>
        <dbReference type="Proteomes" id="UP000006620"/>
    </source>
</evidence>
<protein>
    <submittedName>
        <fullName evidence="1">Uncharacterized protein</fullName>
    </submittedName>
</protein>
<dbReference type="HOGENOM" id="CLU_3064250_0_0_9"/>
<dbReference type="KEGG" id="pms:KNP414_03127"/>
<evidence type="ECO:0000313" key="1">
    <source>
        <dbReference type="EMBL" id="AEI41685.1"/>
    </source>
</evidence>
<accession>F8FB42</accession>
<name>F8FB42_PAEMK</name>